<dbReference type="AlphaFoldDB" id="F4QQ47"/>
<reference evidence="3" key="1">
    <citation type="submission" date="2011-03" db="EMBL/GenBank/DDBJ databases">
        <title>Draft genome sequence of Brevundimonas diminuta.</title>
        <authorList>
            <person name="Brown P.J.B."/>
            <person name="Buechlein A."/>
            <person name="Hemmerich C."/>
            <person name="Brun Y.V."/>
        </authorList>
    </citation>
    <scope>NUCLEOTIDE SEQUENCE [LARGE SCALE GENOMIC DNA]</scope>
    <source>
        <strain evidence="3">C19</strain>
    </source>
</reference>
<organism evidence="2 3">
    <name type="scientific">Asticcacaulis biprosthecium C19</name>
    <dbReference type="NCBI Taxonomy" id="715226"/>
    <lineage>
        <taxon>Bacteria</taxon>
        <taxon>Pseudomonadati</taxon>
        <taxon>Pseudomonadota</taxon>
        <taxon>Alphaproteobacteria</taxon>
        <taxon>Caulobacterales</taxon>
        <taxon>Caulobacteraceae</taxon>
        <taxon>Asticcacaulis</taxon>
    </lineage>
</organism>
<proteinExistence type="predicted"/>
<dbReference type="HOGENOM" id="CLU_046706_0_0_5"/>
<dbReference type="EMBL" id="GL883079">
    <property type="protein sequence ID" value="EGF90334.1"/>
    <property type="molecule type" value="Genomic_DNA"/>
</dbReference>
<evidence type="ECO:0000313" key="3">
    <source>
        <dbReference type="Proteomes" id="UP000006512"/>
    </source>
</evidence>
<sequence length="395" mass="40787">MIYGLSATLVIAAGGGALDLFNASNLRHDMQNALDAAVLTGVRASSQMGTSASNAFKQNVADDMDGASQSYSSAVSSSSASSSSYVTTTLTGTASLESPTYFMKLLGLNDLTVSVKSVAQGTTTIAPAGKPCIYVLDPSGSQALLVNSGANVQALSCEIHVKSTGNPAAIFNSGSSLNFKKLCVQGTNIIKNSVTVPNLVTGCAASGDPYAGTLPTPASSTCTYSNQNYSAATQNLTPGVYCGWFNFNNSSATVNFAPGVYVIKNGGWNVNGGTWKGTGVTFYYADTSKIQFNSGISADLSAPSSGTYANLLMYEASGLSKTQFVLNDSVANKLTGLIWLPSRELTLNAKSGIQSDALTLVVWRLILNNTTWNLGPMAGSSSGASGTMKSVRLVK</sequence>
<dbReference type="eggNOG" id="COG4961">
    <property type="taxonomic scope" value="Bacteria"/>
</dbReference>
<dbReference type="Pfam" id="PF13400">
    <property type="entry name" value="Tad"/>
    <property type="match status" value="1"/>
</dbReference>
<protein>
    <recommendedName>
        <fullName evidence="1">Putative Flp pilus-assembly TadG-like N-terminal domain-containing protein</fullName>
    </recommendedName>
</protein>
<feature type="domain" description="Putative Flp pilus-assembly TadG-like N-terminal" evidence="1">
    <location>
        <begin position="2"/>
        <end position="44"/>
    </location>
</feature>
<keyword evidence="3" id="KW-1185">Reference proteome</keyword>
<dbReference type="STRING" id="715226.ABI_33520"/>
<dbReference type="Proteomes" id="UP000006512">
    <property type="component" value="Unassembled WGS sequence"/>
</dbReference>
<name>F4QQ47_9CAUL</name>
<evidence type="ECO:0000259" key="1">
    <source>
        <dbReference type="Pfam" id="PF13400"/>
    </source>
</evidence>
<evidence type="ECO:0000313" key="2">
    <source>
        <dbReference type="EMBL" id="EGF90334.1"/>
    </source>
</evidence>
<dbReference type="InterPro" id="IPR028087">
    <property type="entry name" value="Tad_N"/>
</dbReference>
<gene>
    <name evidence="2" type="ORF">ABI_33520</name>
</gene>
<accession>F4QQ47</accession>